<keyword evidence="2" id="KW-1185">Reference proteome</keyword>
<dbReference type="RefSeq" id="WP_271199235.1">
    <property type="nucleotide sequence ID" value="NZ_BSFL01000001.1"/>
</dbReference>
<dbReference type="AlphaFoldDB" id="A0A9W6N519"/>
<evidence type="ECO:0000313" key="1">
    <source>
        <dbReference type="EMBL" id="GLK78729.1"/>
    </source>
</evidence>
<dbReference type="CDD" id="cd17033">
    <property type="entry name" value="DR1245-like"/>
    <property type="match status" value="1"/>
</dbReference>
<reference evidence="1" key="2">
    <citation type="submission" date="2023-01" db="EMBL/GenBank/DDBJ databases">
        <authorList>
            <person name="Sun Q."/>
            <person name="Evtushenko L."/>
        </authorList>
    </citation>
    <scope>NUCLEOTIDE SEQUENCE</scope>
    <source>
        <strain evidence="1">VKM B-2748</strain>
    </source>
</reference>
<comment type="caution">
    <text evidence="1">The sequence shown here is derived from an EMBL/GenBank/DDBJ whole genome shotgun (WGS) entry which is preliminary data.</text>
</comment>
<gene>
    <name evidence="1" type="ORF">GCM10008174_04700</name>
</gene>
<dbReference type="EMBL" id="BSFL01000001">
    <property type="protein sequence ID" value="GLK78729.1"/>
    <property type="molecule type" value="Genomic_DNA"/>
</dbReference>
<reference evidence="1" key="1">
    <citation type="journal article" date="2014" name="Int. J. Syst. Evol. Microbiol.">
        <title>Complete genome sequence of Corynebacterium casei LMG S-19264T (=DSM 44701T), isolated from a smear-ripened cheese.</title>
        <authorList>
            <consortium name="US DOE Joint Genome Institute (JGI-PGF)"/>
            <person name="Walter F."/>
            <person name="Albersmeier A."/>
            <person name="Kalinowski J."/>
            <person name="Ruckert C."/>
        </authorList>
    </citation>
    <scope>NUCLEOTIDE SEQUENCE</scope>
    <source>
        <strain evidence="1">VKM B-2748</strain>
    </source>
</reference>
<dbReference type="Pfam" id="PF10722">
    <property type="entry name" value="YbjN"/>
    <property type="match status" value="1"/>
</dbReference>
<dbReference type="Proteomes" id="UP001143309">
    <property type="component" value="Unassembled WGS sequence"/>
</dbReference>
<organism evidence="1 2">
    <name type="scientific">Methylopila turkensis</name>
    <dbReference type="NCBI Taxonomy" id="1437816"/>
    <lineage>
        <taxon>Bacteria</taxon>
        <taxon>Pseudomonadati</taxon>
        <taxon>Pseudomonadota</taxon>
        <taxon>Alphaproteobacteria</taxon>
        <taxon>Hyphomicrobiales</taxon>
        <taxon>Methylopilaceae</taxon>
        <taxon>Methylopila</taxon>
    </lineage>
</organism>
<protein>
    <recommendedName>
        <fullName evidence="3">Diacylglyceryl transferase</fullName>
    </recommendedName>
</protein>
<accession>A0A9W6N519</accession>
<evidence type="ECO:0000313" key="2">
    <source>
        <dbReference type="Proteomes" id="UP001143309"/>
    </source>
</evidence>
<sequence>MALIDVDAEDRQAHPVDMIERIATANDWSFDRSDDDEITISVDGSWTDYHVSLTWMDDLESLHLACAFDLKVPDRRKAEVHQLLTLVNEQMWLGHFDLWSKEGVVMYRHSLLLSGGAEASIPQCEALLQAAIEACERHYQAFQFVVWAGRSAKEAMEVVAFETAGEA</sequence>
<name>A0A9W6N519_9HYPH</name>
<evidence type="ECO:0008006" key="3">
    <source>
        <dbReference type="Google" id="ProtNLM"/>
    </source>
</evidence>
<proteinExistence type="predicted"/>
<dbReference type="InterPro" id="IPR019660">
    <property type="entry name" value="Put_sensory_transdc_reg_YbjN"/>
</dbReference>